<name>A0A7J9KIY9_GOSSC</name>
<reference evidence="10 11" key="1">
    <citation type="journal article" date="2019" name="Genome Biol. Evol.">
        <title>Insights into the evolution of the New World diploid cottons (Gossypium, subgenus Houzingenia) based on genome sequencing.</title>
        <authorList>
            <person name="Grover C.E."/>
            <person name="Arick M.A. 2nd"/>
            <person name="Thrash A."/>
            <person name="Conover J.L."/>
            <person name="Sanders W.S."/>
            <person name="Peterson D.G."/>
            <person name="Frelichowski J.E."/>
            <person name="Scheffler J.A."/>
            <person name="Scheffler B.E."/>
            <person name="Wendel J.F."/>
        </authorList>
    </citation>
    <scope>NUCLEOTIDE SEQUENCE [LARGE SCALE GENOMIC DNA]</scope>
    <source>
        <strain evidence="10">1</strain>
        <tissue evidence="10">Leaf</tissue>
    </source>
</reference>
<dbReference type="PANTHER" id="PTHR11909">
    <property type="entry name" value="CASEIN KINASE-RELATED"/>
    <property type="match status" value="1"/>
</dbReference>
<dbReference type="PROSITE" id="PS00107">
    <property type="entry name" value="PROTEIN_KINASE_ATP"/>
    <property type="match status" value="1"/>
</dbReference>
<accession>A0A7J9KIY9</accession>
<dbReference type="InterPro" id="IPR008271">
    <property type="entry name" value="Ser/Thr_kinase_AS"/>
</dbReference>
<evidence type="ECO:0000256" key="1">
    <source>
        <dbReference type="ARBA" id="ARBA00005926"/>
    </source>
</evidence>
<dbReference type="Pfam" id="PF00069">
    <property type="entry name" value="Pkinase"/>
    <property type="match status" value="1"/>
</dbReference>
<evidence type="ECO:0000256" key="5">
    <source>
        <dbReference type="ARBA" id="ARBA00022777"/>
    </source>
</evidence>
<gene>
    <name evidence="10" type="ORF">Goshw_001824</name>
</gene>
<evidence type="ECO:0000256" key="8">
    <source>
        <dbReference type="RuleBase" id="RU000304"/>
    </source>
</evidence>
<sequence>MEPCVGNKFRLGRKIGSGSFGEIYLGTNIQTNEEVAIKLVSSLCLKFTFNAAGIPNLRWFGVEGDYNVLVIDLLGPSLEDLFNFCSRKLSLKSVLMLADQMINRVEFFHSKAFLHRDIKPDNFLMGLGRRANQVYIIDYGLAKKYRDSSTHQHIPYR</sequence>
<comment type="caution">
    <text evidence="10">The sequence shown here is derived from an EMBL/GenBank/DDBJ whole genome shotgun (WGS) entry which is preliminary data.</text>
</comment>
<evidence type="ECO:0000313" key="11">
    <source>
        <dbReference type="Proteomes" id="UP000593576"/>
    </source>
</evidence>
<dbReference type="EMBL" id="JABFAF010000001">
    <property type="protein sequence ID" value="MBA0846424.1"/>
    <property type="molecule type" value="Genomic_DNA"/>
</dbReference>
<dbReference type="EC" id="2.7.11.1" evidence="2"/>
<dbReference type="SUPFAM" id="SSF56112">
    <property type="entry name" value="Protein kinase-like (PK-like)"/>
    <property type="match status" value="1"/>
</dbReference>
<protein>
    <recommendedName>
        <fullName evidence="2">non-specific serine/threonine protein kinase</fullName>
        <ecNumber evidence="2">2.7.11.1</ecNumber>
    </recommendedName>
</protein>
<feature type="domain" description="Protein kinase" evidence="9">
    <location>
        <begin position="9"/>
        <end position="157"/>
    </location>
</feature>
<keyword evidence="4 7" id="KW-0547">Nucleotide-binding</keyword>
<dbReference type="InterPro" id="IPR000719">
    <property type="entry name" value="Prot_kinase_dom"/>
</dbReference>
<evidence type="ECO:0000256" key="3">
    <source>
        <dbReference type="ARBA" id="ARBA00022679"/>
    </source>
</evidence>
<evidence type="ECO:0000256" key="2">
    <source>
        <dbReference type="ARBA" id="ARBA00012513"/>
    </source>
</evidence>
<keyword evidence="5" id="KW-0418">Kinase</keyword>
<keyword evidence="8" id="KW-0723">Serine/threonine-protein kinase</keyword>
<evidence type="ECO:0000313" key="10">
    <source>
        <dbReference type="EMBL" id="MBA0846424.1"/>
    </source>
</evidence>
<dbReference type="AlphaFoldDB" id="A0A7J9KIY9"/>
<dbReference type="Gene3D" id="1.10.510.10">
    <property type="entry name" value="Transferase(Phosphotransferase) domain 1"/>
    <property type="match status" value="1"/>
</dbReference>
<keyword evidence="11" id="KW-1185">Reference proteome</keyword>
<dbReference type="InterPro" id="IPR050235">
    <property type="entry name" value="CK1_Ser-Thr_kinase"/>
</dbReference>
<dbReference type="GO" id="GO:0005524">
    <property type="term" value="F:ATP binding"/>
    <property type="evidence" value="ECO:0007669"/>
    <property type="project" value="UniProtKB-UniRule"/>
</dbReference>
<dbReference type="PROSITE" id="PS00108">
    <property type="entry name" value="PROTEIN_KINASE_ST"/>
    <property type="match status" value="1"/>
</dbReference>
<dbReference type="SMART" id="SM00220">
    <property type="entry name" value="S_TKc"/>
    <property type="match status" value="1"/>
</dbReference>
<proteinExistence type="inferred from homology"/>
<dbReference type="Proteomes" id="UP000593576">
    <property type="component" value="Unassembled WGS sequence"/>
</dbReference>
<dbReference type="OrthoDB" id="5800476at2759"/>
<evidence type="ECO:0000256" key="6">
    <source>
        <dbReference type="ARBA" id="ARBA00022840"/>
    </source>
</evidence>
<organism evidence="10 11">
    <name type="scientific">Gossypium schwendimanii</name>
    <name type="common">Cotton</name>
    <dbReference type="NCBI Taxonomy" id="34291"/>
    <lineage>
        <taxon>Eukaryota</taxon>
        <taxon>Viridiplantae</taxon>
        <taxon>Streptophyta</taxon>
        <taxon>Embryophyta</taxon>
        <taxon>Tracheophyta</taxon>
        <taxon>Spermatophyta</taxon>
        <taxon>Magnoliopsida</taxon>
        <taxon>eudicotyledons</taxon>
        <taxon>Gunneridae</taxon>
        <taxon>Pentapetalae</taxon>
        <taxon>rosids</taxon>
        <taxon>malvids</taxon>
        <taxon>Malvales</taxon>
        <taxon>Malvaceae</taxon>
        <taxon>Malvoideae</taxon>
        <taxon>Gossypium</taxon>
    </lineage>
</organism>
<keyword evidence="3" id="KW-0808">Transferase</keyword>
<evidence type="ECO:0000256" key="4">
    <source>
        <dbReference type="ARBA" id="ARBA00022741"/>
    </source>
</evidence>
<evidence type="ECO:0000256" key="7">
    <source>
        <dbReference type="PROSITE-ProRule" id="PRU10141"/>
    </source>
</evidence>
<dbReference type="GO" id="GO:0004674">
    <property type="term" value="F:protein serine/threonine kinase activity"/>
    <property type="evidence" value="ECO:0007669"/>
    <property type="project" value="UniProtKB-KW"/>
</dbReference>
<keyword evidence="6 7" id="KW-0067">ATP-binding</keyword>
<feature type="binding site" evidence="7">
    <location>
        <position position="38"/>
    </location>
    <ligand>
        <name>ATP</name>
        <dbReference type="ChEBI" id="CHEBI:30616"/>
    </ligand>
</feature>
<dbReference type="InterPro" id="IPR011009">
    <property type="entry name" value="Kinase-like_dom_sf"/>
</dbReference>
<dbReference type="InterPro" id="IPR017441">
    <property type="entry name" value="Protein_kinase_ATP_BS"/>
</dbReference>
<evidence type="ECO:0000259" key="9">
    <source>
        <dbReference type="PROSITE" id="PS50011"/>
    </source>
</evidence>
<comment type="similarity">
    <text evidence="1">Belongs to the protein kinase superfamily. CK1 Ser/Thr protein kinase family. Casein kinase I subfamily.</text>
</comment>
<dbReference type="PROSITE" id="PS50011">
    <property type="entry name" value="PROTEIN_KINASE_DOM"/>
    <property type="match status" value="1"/>
</dbReference>